<dbReference type="Gene3D" id="2.60.120.260">
    <property type="entry name" value="Galactose-binding domain-like"/>
    <property type="match status" value="1"/>
</dbReference>
<evidence type="ECO:0000313" key="13">
    <source>
        <dbReference type="Proteomes" id="UP000717515"/>
    </source>
</evidence>
<feature type="active site" description="Charge relay system" evidence="7 8">
    <location>
        <position position="259"/>
    </location>
</feature>
<evidence type="ECO:0000256" key="6">
    <source>
        <dbReference type="ARBA" id="ARBA00022837"/>
    </source>
</evidence>
<dbReference type="Pfam" id="PF00082">
    <property type="entry name" value="Peptidase_S8"/>
    <property type="match status" value="1"/>
</dbReference>
<dbReference type="PROSITE" id="PS00137">
    <property type="entry name" value="SUBTILASE_HIS"/>
    <property type="match status" value="1"/>
</dbReference>
<dbReference type="InterPro" id="IPR002884">
    <property type="entry name" value="P_dom"/>
</dbReference>
<dbReference type="SUPFAM" id="SSF52743">
    <property type="entry name" value="Subtilisin-like"/>
    <property type="match status" value="1"/>
</dbReference>
<keyword evidence="3 10" id="KW-0732">Signal</keyword>
<dbReference type="GO" id="GO:0000139">
    <property type="term" value="C:Golgi membrane"/>
    <property type="evidence" value="ECO:0007669"/>
    <property type="project" value="TreeGrafter"/>
</dbReference>
<dbReference type="GO" id="GO:0004252">
    <property type="term" value="F:serine-type endopeptidase activity"/>
    <property type="evidence" value="ECO:0007669"/>
    <property type="project" value="UniProtKB-UniRule"/>
</dbReference>
<dbReference type="AlphaFoldDB" id="A0A9P7ZX22"/>
<feature type="region of interest" description="Disordered" evidence="9">
    <location>
        <begin position="641"/>
        <end position="665"/>
    </location>
</feature>
<evidence type="ECO:0000256" key="3">
    <source>
        <dbReference type="ARBA" id="ARBA00022729"/>
    </source>
</evidence>
<evidence type="ECO:0000313" key="12">
    <source>
        <dbReference type="EMBL" id="KAG9320043.1"/>
    </source>
</evidence>
<dbReference type="Pfam" id="PF01483">
    <property type="entry name" value="P_proprotein"/>
    <property type="match status" value="1"/>
</dbReference>
<evidence type="ECO:0000256" key="8">
    <source>
        <dbReference type="PROSITE-ProRule" id="PRU01240"/>
    </source>
</evidence>
<dbReference type="GO" id="GO:0016485">
    <property type="term" value="P:protein processing"/>
    <property type="evidence" value="ECO:0007669"/>
    <property type="project" value="TreeGrafter"/>
</dbReference>
<feature type="chain" id="PRO_5040195732" description="P/Homo B domain-containing protein" evidence="10">
    <location>
        <begin position="27"/>
        <end position="665"/>
    </location>
</feature>
<feature type="active site" description="Charge relay system" evidence="7 8">
    <location>
        <position position="221"/>
    </location>
</feature>
<keyword evidence="2 8" id="KW-0645">Protease</keyword>
<dbReference type="InterPro" id="IPR023828">
    <property type="entry name" value="Peptidase_S8_Ser-AS"/>
</dbReference>
<evidence type="ECO:0000259" key="11">
    <source>
        <dbReference type="PROSITE" id="PS51829"/>
    </source>
</evidence>
<dbReference type="SUPFAM" id="SSF49785">
    <property type="entry name" value="Galactose-binding domain-like"/>
    <property type="match status" value="1"/>
</dbReference>
<dbReference type="EMBL" id="JAIFTL010000336">
    <property type="protein sequence ID" value="KAG9320043.1"/>
    <property type="molecule type" value="Genomic_DNA"/>
</dbReference>
<dbReference type="InterPro" id="IPR022398">
    <property type="entry name" value="Peptidase_S8_His-AS"/>
</dbReference>
<protein>
    <recommendedName>
        <fullName evidence="11">P/Homo B domain-containing protein</fullName>
    </recommendedName>
</protein>
<keyword evidence="6" id="KW-0106">Calcium</keyword>
<evidence type="ECO:0000256" key="9">
    <source>
        <dbReference type="SAM" id="MobiDB-lite"/>
    </source>
</evidence>
<reference evidence="12" key="1">
    <citation type="submission" date="2021-07" db="EMBL/GenBank/DDBJ databases">
        <title>Draft genome of Mortierella alpina, strain LL118, isolated from an aspen leaf litter sample.</title>
        <authorList>
            <person name="Yang S."/>
            <person name="Vinatzer B.A."/>
        </authorList>
    </citation>
    <scope>NUCLEOTIDE SEQUENCE</scope>
    <source>
        <strain evidence="12">LL118</strain>
    </source>
</reference>
<evidence type="ECO:0000256" key="10">
    <source>
        <dbReference type="SAM" id="SignalP"/>
    </source>
</evidence>
<name>A0A9P7ZX22_MORAP</name>
<evidence type="ECO:0000256" key="5">
    <source>
        <dbReference type="ARBA" id="ARBA00022825"/>
    </source>
</evidence>
<dbReference type="InterPro" id="IPR000209">
    <property type="entry name" value="Peptidase_S8/S53_dom"/>
</dbReference>
<dbReference type="CDD" id="cd04059">
    <property type="entry name" value="Peptidases_S8_Protein_convertases_Kexins_Furin-like"/>
    <property type="match status" value="1"/>
</dbReference>
<keyword evidence="4 8" id="KW-0378">Hydrolase</keyword>
<dbReference type="PROSITE" id="PS51829">
    <property type="entry name" value="P_HOMO_B"/>
    <property type="match status" value="1"/>
</dbReference>
<dbReference type="InterPro" id="IPR015500">
    <property type="entry name" value="Peptidase_S8_subtilisin-rel"/>
</dbReference>
<dbReference type="InterPro" id="IPR036852">
    <property type="entry name" value="Peptidase_S8/S53_dom_sf"/>
</dbReference>
<dbReference type="InterPro" id="IPR008979">
    <property type="entry name" value="Galactose-bd-like_sf"/>
</dbReference>
<dbReference type="PANTHER" id="PTHR42884:SF14">
    <property type="entry name" value="NEUROENDOCRINE CONVERTASE 1"/>
    <property type="match status" value="1"/>
</dbReference>
<feature type="domain" description="P/Homo B" evidence="11">
    <location>
        <begin position="505"/>
        <end position="665"/>
    </location>
</feature>
<dbReference type="InterPro" id="IPR034182">
    <property type="entry name" value="Kexin/furin"/>
</dbReference>
<dbReference type="PROSITE" id="PS51892">
    <property type="entry name" value="SUBTILASE"/>
    <property type="match status" value="1"/>
</dbReference>
<keyword evidence="5 8" id="KW-0720">Serine protease</keyword>
<organism evidence="12 13">
    <name type="scientific">Mortierella alpina</name>
    <name type="common">Oleaginous fungus</name>
    <name type="synonym">Mortierella renispora</name>
    <dbReference type="NCBI Taxonomy" id="64518"/>
    <lineage>
        <taxon>Eukaryota</taxon>
        <taxon>Fungi</taxon>
        <taxon>Fungi incertae sedis</taxon>
        <taxon>Mucoromycota</taxon>
        <taxon>Mortierellomycotina</taxon>
        <taxon>Mortierellomycetes</taxon>
        <taxon>Mortierellales</taxon>
        <taxon>Mortierellaceae</taxon>
        <taxon>Mortierella</taxon>
    </lineage>
</organism>
<accession>A0A9P7ZX22</accession>
<evidence type="ECO:0000256" key="1">
    <source>
        <dbReference type="ARBA" id="ARBA00005325"/>
    </source>
</evidence>
<feature type="active site" description="Charge relay system" evidence="7 8">
    <location>
        <position position="429"/>
    </location>
</feature>
<comment type="similarity">
    <text evidence="1">Belongs to the peptidase S8 family. Furin subfamily.</text>
</comment>
<evidence type="ECO:0000256" key="2">
    <source>
        <dbReference type="ARBA" id="ARBA00022670"/>
    </source>
</evidence>
<evidence type="ECO:0000256" key="7">
    <source>
        <dbReference type="PIRSR" id="PIRSR615500-1"/>
    </source>
</evidence>
<sequence>MKPLLMFSCTLALLSAIFLPWLSCLAANPTGHLEHTNHHLYAVKFNDLSVTAPQELAEHLGMTYVGQVGELADYHLFSFPKTTDENGSFHLSKNATPPTEDVLIQRYEAFKQSSHFQHYLNKRGVGSGMETHANHPLGSIQKQVPRKMAMRGVVPIHKRDDSAKDEFLPADAIASRFEIKDPGFGYQWHLYNTMQRGNDLNITGVWSQNITGKGVVVAVIDDGLDALSEDLAANFYEKGSYNFATKNSMPMPPSEKFNHGTACAGEIAAVRNDICGVGVAWDSKIAGIRLGEQLPVEEATAFNFNFQETQIYSCSWGPEDDGKTLEGPSQVSRDALLNGVTKGRNGRGSIYVFSGGNGAEEGDNCNFDGYVNSLFTIAIGAITRTNQRASYSEACSALLGVTYSNGNNSGIFTTDVGTGKCSGEFGGTSAAAPLASGIYALALGIRPDLSWRDIQHLTVQTAIPVDEGDPDWKKTAIGKLFNHKYGYGKLDAYRFVEAAKTWVLVEPQAKYESEVITVGGVIPYGVDVRAVGMSSVHEVTESALKAVQFGSLEHVTVTVNIRHEHRGDVEVKLKSPNSVISLLAVQRPNDNSTEGFQDWTFMSVKHCLLLNVNHPTTDLDFDLARVSDGTHKRRFALTNADHDNSQAAMNNLGGDGGQSRTKLLE</sequence>
<proteinExistence type="inferred from homology"/>
<dbReference type="PANTHER" id="PTHR42884">
    <property type="entry name" value="PROPROTEIN CONVERTASE SUBTILISIN/KEXIN-RELATED"/>
    <property type="match status" value="1"/>
</dbReference>
<evidence type="ECO:0000256" key="4">
    <source>
        <dbReference type="ARBA" id="ARBA00022801"/>
    </source>
</evidence>
<feature type="signal peptide" evidence="10">
    <location>
        <begin position="1"/>
        <end position="26"/>
    </location>
</feature>
<dbReference type="Proteomes" id="UP000717515">
    <property type="component" value="Unassembled WGS sequence"/>
</dbReference>
<dbReference type="Gene3D" id="3.40.50.200">
    <property type="entry name" value="Peptidase S8/S53 domain"/>
    <property type="match status" value="1"/>
</dbReference>
<gene>
    <name evidence="12" type="ORF">KVV02_000688</name>
</gene>
<comment type="caution">
    <text evidence="12">The sequence shown here is derived from an EMBL/GenBank/DDBJ whole genome shotgun (WGS) entry which is preliminary data.</text>
</comment>
<dbReference type="PRINTS" id="PR00723">
    <property type="entry name" value="SUBTILISIN"/>
</dbReference>
<dbReference type="PROSITE" id="PS00138">
    <property type="entry name" value="SUBTILASE_SER"/>
    <property type="match status" value="1"/>
</dbReference>
<dbReference type="GO" id="GO:0005802">
    <property type="term" value="C:trans-Golgi network"/>
    <property type="evidence" value="ECO:0007669"/>
    <property type="project" value="TreeGrafter"/>
</dbReference>